<dbReference type="InterPro" id="IPR050469">
    <property type="entry name" value="Diguanylate_Cyclase"/>
</dbReference>
<evidence type="ECO:0000259" key="4">
    <source>
        <dbReference type="PROSITE" id="PS50887"/>
    </source>
</evidence>
<name>A0A6J5EDH1_9BURK</name>
<comment type="catalytic activity">
    <reaction evidence="2">
        <text>2 GTP = 3',3'-c-di-GMP + 2 diphosphate</text>
        <dbReference type="Rhea" id="RHEA:24898"/>
        <dbReference type="ChEBI" id="CHEBI:33019"/>
        <dbReference type="ChEBI" id="CHEBI:37565"/>
        <dbReference type="ChEBI" id="CHEBI:58805"/>
        <dbReference type="EC" id="2.7.7.65"/>
    </reaction>
</comment>
<dbReference type="GO" id="GO:0005886">
    <property type="term" value="C:plasma membrane"/>
    <property type="evidence" value="ECO:0007669"/>
    <property type="project" value="TreeGrafter"/>
</dbReference>
<dbReference type="Pfam" id="PF00990">
    <property type="entry name" value="GGDEF"/>
    <property type="match status" value="1"/>
</dbReference>
<dbReference type="Proteomes" id="UP000494363">
    <property type="component" value="Unassembled WGS sequence"/>
</dbReference>
<keyword evidence="3" id="KW-0472">Membrane</keyword>
<dbReference type="CDD" id="cd01949">
    <property type="entry name" value="GGDEF"/>
    <property type="match status" value="1"/>
</dbReference>
<proteinExistence type="predicted"/>
<dbReference type="EC" id="2.7.7.65" evidence="1"/>
<accession>A0A6J5EDH1</accession>
<evidence type="ECO:0000256" key="3">
    <source>
        <dbReference type="SAM" id="Phobius"/>
    </source>
</evidence>
<protein>
    <recommendedName>
        <fullName evidence="1">diguanylate cyclase</fullName>
        <ecNumber evidence="1">2.7.7.65</ecNumber>
    </recommendedName>
</protein>
<keyword evidence="3" id="KW-0812">Transmembrane</keyword>
<dbReference type="EMBL" id="CADIKH010000024">
    <property type="protein sequence ID" value="CAB3764313.1"/>
    <property type="molecule type" value="Genomic_DNA"/>
</dbReference>
<dbReference type="SMART" id="SM00267">
    <property type="entry name" value="GGDEF"/>
    <property type="match status" value="1"/>
</dbReference>
<dbReference type="FunFam" id="3.30.70.270:FF:000001">
    <property type="entry name" value="Diguanylate cyclase domain protein"/>
    <property type="match status" value="1"/>
</dbReference>
<dbReference type="InterPro" id="IPR043128">
    <property type="entry name" value="Rev_trsase/Diguanyl_cyclase"/>
</dbReference>
<dbReference type="GO" id="GO:0043709">
    <property type="term" value="P:cell adhesion involved in single-species biofilm formation"/>
    <property type="evidence" value="ECO:0007669"/>
    <property type="project" value="TreeGrafter"/>
</dbReference>
<dbReference type="InterPro" id="IPR029787">
    <property type="entry name" value="Nucleotide_cyclase"/>
</dbReference>
<dbReference type="NCBIfam" id="TIGR00254">
    <property type="entry name" value="GGDEF"/>
    <property type="match status" value="1"/>
</dbReference>
<evidence type="ECO:0000256" key="2">
    <source>
        <dbReference type="ARBA" id="ARBA00034247"/>
    </source>
</evidence>
<dbReference type="PROSITE" id="PS50887">
    <property type="entry name" value="GGDEF"/>
    <property type="match status" value="1"/>
</dbReference>
<dbReference type="PANTHER" id="PTHR45138">
    <property type="entry name" value="REGULATORY COMPONENTS OF SENSORY TRANSDUCTION SYSTEM"/>
    <property type="match status" value="1"/>
</dbReference>
<dbReference type="SUPFAM" id="SSF55073">
    <property type="entry name" value="Nucleotide cyclase"/>
    <property type="match status" value="1"/>
</dbReference>
<dbReference type="AlphaFoldDB" id="A0A6J5EDH1"/>
<reference evidence="5 6" key="1">
    <citation type="submission" date="2020-04" db="EMBL/GenBank/DDBJ databases">
        <authorList>
            <person name="De Canck E."/>
        </authorList>
    </citation>
    <scope>NUCLEOTIDE SEQUENCE [LARGE SCALE GENOMIC DNA]</scope>
    <source>
        <strain evidence="5 6">LMG 29542</strain>
    </source>
</reference>
<dbReference type="Gene3D" id="3.30.450.20">
    <property type="entry name" value="PAS domain"/>
    <property type="match status" value="1"/>
</dbReference>
<keyword evidence="6" id="KW-1185">Reference proteome</keyword>
<evidence type="ECO:0000313" key="5">
    <source>
        <dbReference type="EMBL" id="CAB3764313.1"/>
    </source>
</evidence>
<evidence type="ECO:0000256" key="1">
    <source>
        <dbReference type="ARBA" id="ARBA00012528"/>
    </source>
</evidence>
<evidence type="ECO:0000313" key="6">
    <source>
        <dbReference type="Proteomes" id="UP000494363"/>
    </source>
</evidence>
<keyword evidence="3" id="KW-1133">Transmembrane helix</keyword>
<feature type="transmembrane region" description="Helical" evidence="3">
    <location>
        <begin position="292"/>
        <end position="313"/>
    </location>
</feature>
<gene>
    <name evidence="5" type="ORF">LMG29542_04846</name>
</gene>
<feature type="domain" description="GGDEF" evidence="4">
    <location>
        <begin position="476"/>
        <end position="610"/>
    </location>
</feature>
<dbReference type="InterPro" id="IPR000160">
    <property type="entry name" value="GGDEF_dom"/>
</dbReference>
<sequence>MSSPASPAERQASTLLTRPASTSRLKWALPAIALMVMLNLVMTIWQTCHDFSALNERTGHRLDALASSIALRVQDRAEMVDETLSLVGDAIDRGTLSDRELQGIALLSKETLGDVTIAVFDKGGQTFATSTSVTNHPRAWFGALPGDVTAESSTNVRPIYHDSRWGLLFLRDHRSEAGAVNARIAMIVPVDQKMMRGIAFDPGSAALLLNHDDRVIARYPLIPVIETGSVFHGQELKRKGPTPSTYYTLSPLDKRERLATTRIIPIGTAGDSWTLDLGFAVDEYRLPWLQGVYINVASMAIEFALLLAGIVLVRRENRLHKQVETWAGFVSTIISNIPTPIALVDLGTGKIAQTNEVLESMFGARATVGKSFSALFADPENRNNMGAKVINEPVVMCTRAGSVHMIVRCTPLHGYPSRSEDKGLVLVTLVDVSHQCEQIRQLRTEAEVDALTKLPNRRHFDRVSRLAVAHAQQGQSPLTVLAMDLDHFKRVNDTWGHAAGDRVLEVVAERFNAALRGQDLPARVGGEEFAAILQDASPEQARAIAERIRLAVASTPIVTRDGQIIAVTVSIGMATYQHGEADLSAASARADAALYRAKHGGRNRVETCDVGLAESAAEAP</sequence>
<dbReference type="Gene3D" id="3.30.70.270">
    <property type="match status" value="1"/>
</dbReference>
<dbReference type="GO" id="GO:1902201">
    <property type="term" value="P:negative regulation of bacterial-type flagellum-dependent cell motility"/>
    <property type="evidence" value="ECO:0007669"/>
    <property type="project" value="TreeGrafter"/>
</dbReference>
<dbReference type="PANTHER" id="PTHR45138:SF9">
    <property type="entry name" value="DIGUANYLATE CYCLASE DGCM-RELATED"/>
    <property type="match status" value="1"/>
</dbReference>
<dbReference type="GO" id="GO:0052621">
    <property type="term" value="F:diguanylate cyclase activity"/>
    <property type="evidence" value="ECO:0007669"/>
    <property type="project" value="UniProtKB-EC"/>
</dbReference>
<organism evidence="5 6">
    <name type="scientific">Paraburkholderia humisilvae</name>
    <dbReference type="NCBI Taxonomy" id="627669"/>
    <lineage>
        <taxon>Bacteria</taxon>
        <taxon>Pseudomonadati</taxon>
        <taxon>Pseudomonadota</taxon>
        <taxon>Betaproteobacteria</taxon>
        <taxon>Burkholderiales</taxon>
        <taxon>Burkholderiaceae</taxon>
        <taxon>Paraburkholderia</taxon>
    </lineage>
</organism>